<accession>A0A1V9FTM8</accession>
<sequence length="170" mass="19376">MNNHPLYTIGHGNRKAEDFLALLKEYGIEYLVDVRSVPFSRFHPQFNRNALESFLAQHGIRYVFMSDELGGRPKDVSCYIKGKVDYDILKTKEFFKSGIERLKTAYNKDLNLAIMCSERNPCECHRSKLIAPVLTAGNIIVKHIDEQGKLKDHATVINEIKGPGLFGNTY</sequence>
<comment type="caution">
    <text evidence="1">The sequence shown here is derived from an EMBL/GenBank/DDBJ whole genome shotgun (WGS) entry which is preliminary data.</text>
</comment>
<proteinExistence type="predicted"/>
<evidence type="ECO:0008006" key="3">
    <source>
        <dbReference type="Google" id="ProtNLM"/>
    </source>
</evidence>
<dbReference type="InterPro" id="IPR007438">
    <property type="entry name" value="DUF488"/>
</dbReference>
<dbReference type="RefSeq" id="WP_081150461.1">
    <property type="nucleotide sequence ID" value="NZ_LVYD01000056.1"/>
</dbReference>
<dbReference type="Pfam" id="PF04343">
    <property type="entry name" value="DUF488"/>
    <property type="match status" value="1"/>
</dbReference>
<evidence type="ECO:0000313" key="1">
    <source>
        <dbReference type="EMBL" id="OQP61729.1"/>
    </source>
</evidence>
<dbReference type="PANTHER" id="PTHR39337:SF1">
    <property type="entry name" value="BLR5642 PROTEIN"/>
    <property type="match status" value="1"/>
</dbReference>
<dbReference type="STRING" id="1703345.A3860_31180"/>
<dbReference type="EMBL" id="LVYD01000056">
    <property type="protein sequence ID" value="OQP61729.1"/>
    <property type="molecule type" value="Genomic_DNA"/>
</dbReference>
<dbReference type="AlphaFoldDB" id="A0A1V9FTM8"/>
<organism evidence="1 2">
    <name type="scientific">Niastella vici</name>
    <dbReference type="NCBI Taxonomy" id="1703345"/>
    <lineage>
        <taxon>Bacteria</taxon>
        <taxon>Pseudomonadati</taxon>
        <taxon>Bacteroidota</taxon>
        <taxon>Chitinophagia</taxon>
        <taxon>Chitinophagales</taxon>
        <taxon>Chitinophagaceae</taxon>
        <taxon>Niastella</taxon>
    </lineage>
</organism>
<dbReference type="PANTHER" id="PTHR39337">
    <property type="entry name" value="BLR5642 PROTEIN"/>
    <property type="match status" value="1"/>
</dbReference>
<name>A0A1V9FTM8_9BACT</name>
<gene>
    <name evidence="1" type="ORF">A3860_31180</name>
</gene>
<dbReference type="Proteomes" id="UP000192796">
    <property type="component" value="Unassembled WGS sequence"/>
</dbReference>
<dbReference type="InterPro" id="IPR014519">
    <property type="entry name" value="UCP024492"/>
</dbReference>
<evidence type="ECO:0000313" key="2">
    <source>
        <dbReference type="Proteomes" id="UP000192796"/>
    </source>
</evidence>
<dbReference type="OrthoDB" id="9789109at2"/>
<keyword evidence="2" id="KW-1185">Reference proteome</keyword>
<protein>
    <recommendedName>
        <fullName evidence="3">DUF488 domain-containing protein</fullName>
    </recommendedName>
</protein>
<reference evidence="1 2" key="1">
    <citation type="submission" date="2016-03" db="EMBL/GenBank/DDBJ databases">
        <title>Niastella vici sp. nov., isolated from farmland soil.</title>
        <authorList>
            <person name="Chen L."/>
            <person name="Wang D."/>
            <person name="Yang S."/>
            <person name="Wang G."/>
        </authorList>
    </citation>
    <scope>NUCLEOTIDE SEQUENCE [LARGE SCALE GENOMIC DNA]</scope>
    <source>
        <strain evidence="1 2">DJ57</strain>
    </source>
</reference>
<dbReference type="PIRSF" id="PIRSF024492">
    <property type="entry name" value="UCP024492"/>
    <property type="match status" value="1"/>
</dbReference>